<dbReference type="PROSITE" id="PS50113">
    <property type="entry name" value="PAC"/>
    <property type="match status" value="1"/>
</dbReference>
<keyword evidence="8" id="KW-0902">Two-component regulatory system</keyword>
<dbReference type="Proteomes" id="UP000004263">
    <property type="component" value="Unassembled WGS sequence"/>
</dbReference>
<dbReference type="InterPro" id="IPR003594">
    <property type="entry name" value="HATPase_dom"/>
</dbReference>
<proteinExistence type="predicted"/>
<dbReference type="SMART" id="SM00388">
    <property type="entry name" value="HisKA"/>
    <property type="match status" value="1"/>
</dbReference>
<dbReference type="HOGENOM" id="CLU_000445_114_15_6"/>
<evidence type="ECO:0000256" key="3">
    <source>
        <dbReference type="ARBA" id="ARBA00022553"/>
    </source>
</evidence>
<evidence type="ECO:0000313" key="16">
    <source>
        <dbReference type="Proteomes" id="UP000004263"/>
    </source>
</evidence>
<evidence type="ECO:0000259" key="12">
    <source>
        <dbReference type="PROSITE" id="PS50109"/>
    </source>
</evidence>
<dbReference type="InterPro" id="IPR035965">
    <property type="entry name" value="PAS-like_dom_sf"/>
</dbReference>
<accession>Q1MZA1</accession>
<dbReference type="AlphaFoldDB" id="Q1MZA1"/>
<feature type="domain" description="Histidine kinase" evidence="12">
    <location>
        <begin position="373"/>
        <end position="589"/>
    </location>
</feature>
<keyword evidence="5" id="KW-0547">Nucleotide-binding</keyword>
<dbReference type="PROSITE" id="PS50109">
    <property type="entry name" value="HIS_KIN"/>
    <property type="match status" value="1"/>
</dbReference>
<dbReference type="Gene3D" id="3.30.450.20">
    <property type="entry name" value="PAS domain"/>
    <property type="match status" value="2"/>
</dbReference>
<dbReference type="InterPro" id="IPR004358">
    <property type="entry name" value="Sig_transdc_His_kin-like_C"/>
</dbReference>
<dbReference type="Gene3D" id="3.30.565.10">
    <property type="entry name" value="Histidine kinase-like ATPase, C-terminal domain"/>
    <property type="match status" value="1"/>
</dbReference>
<dbReference type="CDD" id="cd00082">
    <property type="entry name" value="HisKA"/>
    <property type="match status" value="1"/>
</dbReference>
<keyword evidence="4" id="KW-0808">Transferase</keyword>
<dbReference type="InterPro" id="IPR036097">
    <property type="entry name" value="HisK_dim/P_sf"/>
</dbReference>
<dbReference type="GO" id="GO:0005524">
    <property type="term" value="F:ATP binding"/>
    <property type="evidence" value="ECO:0007669"/>
    <property type="project" value="UniProtKB-KW"/>
</dbReference>
<keyword evidence="7" id="KW-0067">ATP-binding</keyword>
<dbReference type="SUPFAM" id="SSF52172">
    <property type="entry name" value="CheY-like"/>
    <property type="match status" value="1"/>
</dbReference>
<keyword evidence="16" id="KW-1185">Reference proteome</keyword>
<dbReference type="SUPFAM" id="SSF55874">
    <property type="entry name" value="ATPase domain of HSP90 chaperone/DNA topoisomerase II/histidine kinase"/>
    <property type="match status" value="1"/>
</dbReference>
<dbReference type="PROSITE" id="PS50110">
    <property type="entry name" value="RESPONSE_REGULATORY"/>
    <property type="match status" value="1"/>
</dbReference>
<evidence type="ECO:0000256" key="9">
    <source>
        <dbReference type="ARBA" id="ARBA00064003"/>
    </source>
</evidence>
<dbReference type="GO" id="GO:0000155">
    <property type="term" value="F:phosphorelay sensor kinase activity"/>
    <property type="evidence" value="ECO:0007669"/>
    <property type="project" value="InterPro"/>
</dbReference>
<dbReference type="SMART" id="SM00448">
    <property type="entry name" value="REC"/>
    <property type="match status" value="1"/>
</dbReference>
<dbReference type="Gene3D" id="3.40.50.2300">
    <property type="match status" value="1"/>
</dbReference>
<dbReference type="InterPro" id="IPR036890">
    <property type="entry name" value="HATPase_C_sf"/>
</dbReference>
<evidence type="ECO:0000256" key="1">
    <source>
        <dbReference type="ARBA" id="ARBA00000085"/>
    </source>
</evidence>
<dbReference type="FunFam" id="3.30.565.10:FF:000010">
    <property type="entry name" value="Sensor histidine kinase RcsC"/>
    <property type="match status" value="1"/>
</dbReference>
<gene>
    <name evidence="15" type="ORF">RED65_13097</name>
</gene>
<feature type="domain" description="Response regulatory" evidence="13">
    <location>
        <begin position="613"/>
        <end position="734"/>
    </location>
</feature>
<evidence type="ECO:0000256" key="5">
    <source>
        <dbReference type="ARBA" id="ARBA00022741"/>
    </source>
</evidence>
<dbReference type="CDD" id="cd17546">
    <property type="entry name" value="REC_hyHK_CKI1_RcsC-like"/>
    <property type="match status" value="1"/>
</dbReference>
<name>Q1MZA1_9GAMM</name>
<evidence type="ECO:0000256" key="7">
    <source>
        <dbReference type="ARBA" id="ARBA00022840"/>
    </source>
</evidence>
<comment type="subunit">
    <text evidence="9">At low DSF concentrations, interacts with RpfF.</text>
</comment>
<feature type="modified residue" description="4-aspartylphosphate" evidence="11">
    <location>
        <position position="664"/>
    </location>
</feature>
<evidence type="ECO:0000259" key="14">
    <source>
        <dbReference type="PROSITE" id="PS50113"/>
    </source>
</evidence>
<dbReference type="EMBL" id="AAQH01000019">
    <property type="protein sequence ID" value="EAT11365.1"/>
    <property type="molecule type" value="Genomic_DNA"/>
</dbReference>
<dbReference type="EC" id="2.7.13.3" evidence="2"/>
<dbReference type="InterPro" id="IPR011006">
    <property type="entry name" value="CheY-like_superfamily"/>
</dbReference>
<dbReference type="OrthoDB" id="9810730at2"/>
<dbReference type="PANTHER" id="PTHR43047">
    <property type="entry name" value="TWO-COMPONENT HISTIDINE PROTEIN KINASE"/>
    <property type="match status" value="1"/>
</dbReference>
<sequence length="737" mass="83530">MDSNLLHALTALYALESRQQLRLQGIKILLETQAFSEVSINPKPCIEHNKQCLDLGAGYFFNYLPSADKQQIAEALTKAFRSQYLACHATTQTHALEQIERLSHVGYWRWHVSENRVFYSPQWKAMLGYEDNEIKSDFSAWENLLHPDDRAEAERQVAYFFSHPHATNIVEFRLQCKNGQYRTIISKGRVESLQADNQTPDIIFGIHFPADELKGSQEDHQRLTTQLNRERTLRARAGEIADIGFWEVNLDTGYIYWNKKTRLIHGVDENYKPDLETAIEFYKAGYSRDTITQAVQTCLEHGTPYDVELEIVDIHGNEKWVRAIGIKDDSSDELRMFGLFQDVDQRKRAISELEQARHAAEEANRAKSVFLASMSHELRTPMNGVLGMLQLMEGSVKQEVNKRRLQIASNSAKNLLTILDDILDFSRIEAGKLVLDSTEFSMSELLSSLQELFNIEVEKKRSTIHIENLLQHDMYWGDEGRIRQMLINLIGNANKFTQNGQIIVRAQSGENRDLKLSVQDTGIGIPSDRLGQIFESFTQADSSTTRQYGGSGLGLTICKRLSELMNGTISVISEQGKGSEFTLHLPLREAECRQRTDQNVTFLPPVLSLDKSNILLVEDNEINQIVVSDMLKDLDAQIEICNNGKEAIDFLQSTETQFDCVLMDCQMPVMDGYEATCAIRRGVAGEAWTNVPIIALTANAMHGDKEKCLDAGMSDYLSKPVDMSDLQKAISPFLKIK</sequence>
<reference evidence="15 16" key="1">
    <citation type="submission" date="2006-03" db="EMBL/GenBank/DDBJ databases">
        <authorList>
            <person name="Pinhassi J."/>
            <person name="Pedros-Alio C."/>
            <person name="Ferriera S."/>
            <person name="Johnson J."/>
            <person name="Kravitz S."/>
            <person name="Halpern A."/>
            <person name="Remington K."/>
            <person name="Beeson K."/>
            <person name="Tran B."/>
            <person name="Rogers Y.-H."/>
            <person name="Friedman R."/>
            <person name="Venter J.C."/>
        </authorList>
    </citation>
    <scope>NUCLEOTIDE SEQUENCE [LARGE SCALE GENOMIC DNA]</scope>
    <source>
        <strain evidence="15 16">RED65</strain>
    </source>
</reference>
<dbReference type="SUPFAM" id="SSF55785">
    <property type="entry name" value="PYP-like sensor domain (PAS domain)"/>
    <property type="match status" value="2"/>
</dbReference>
<dbReference type="STRING" id="207949.RED65_13097"/>
<dbReference type="Pfam" id="PF00512">
    <property type="entry name" value="HisKA"/>
    <property type="match status" value="1"/>
</dbReference>
<feature type="domain" description="PAC" evidence="14">
    <location>
        <begin position="305"/>
        <end position="355"/>
    </location>
</feature>
<keyword evidence="6 15" id="KW-0418">Kinase</keyword>
<protein>
    <recommendedName>
        <fullName evidence="10">Sensory/regulatory protein RpfC</fullName>
        <ecNumber evidence="2">2.7.13.3</ecNumber>
    </recommendedName>
</protein>
<evidence type="ECO:0000259" key="13">
    <source>
        <dbReference type="PROSITE" id="PS50110"/>
    </source>
</evidence>
<dbReference type="InterPro" id="IPR001789">
    <property type="entry name" value="Sig_transdc_resp-reg_receiver"/>
</dbReference>
<keyword evidence="3 11" id="KW-0597">Phosphoprotein</keyword>
<dbReference type="InterPro" id="IPR003661">
    <property type="entry name" value="HisK_dim/P_dom"/>
</dbReference>
<dbReference type="Gene3D" id="1.10.287.130">
    <property type="match status" value="1"/>
</dbReference>
<comment type="caution">
    <text evidence="15">The sequence shown here is derived from an EMBL/GenBank/DDBJ whole genome shotgun (WGS) entry which is preliminary data.</text>
</comment>
<evidence type="ECO:0000313" key="15">
    <source>
        <dbReference type="EMBL" id="EAT11365.1"/>
    </source>
</evidence>
<dbReference type="InterPro" id="IPR005467">
    <property type="entry name" value="His_kinase_dom"/>
</dbReference>
<evidence type="ECO:0000256" key="2">
    <source>
        <dbReference type="ARBA" id="ARBA00012438"/>
    </source>
</evidence>
<dbReference type="Pfam" id="PF00072">
    <property type="entry name" value="Response_reg"/>
    <property type="match status" value="1"/>
</dbReference>
<dbReference type="Pfam" id="PF08447">
    <property type="entry name" value="PAS_3"/>
    <property type="match status" value="1"/>
</dbReference>
<evidence type="ECO:0000256" key="6">
    <source>
        <dbReference type="ARBA" id="ARBA00022777"/>
    </source>
</evidence>
<evidence type="ECO:0000256" key="10">
    <source>
        <dbReference type="ARBA" id="ARBA00068150"/>
    </source>
</evidence>
<dbReference type="SUPFAM" id="SSF47384">
    <property type="entry name" value="Homodimeric domain of signal transducing histidine kinase"/>
    <property type="match status" value="1"/>
</dbReference>
<comment type="catalytic activity">
    <reaction evidence="1">
        <text>ATP + protein L-histidine = ADP + protein N-phospho-L-histidine.</text>
        <dbReference type="EC" id="2.7.13.3"/>
    </reaction>
</comment>
<dbReference type="FunFam" id="1.10.287.130:FF:000002">
    <property type="entry name" value="Two-component osmosensing histidine kinase"/>
    <property type="match status" value="1"/>
</dbReference>
<dbReference type="RefSeq" id="WP_007018622.1">
    <property type="nucleotide sequence ID" value="NZ_CH724117.1"/>
</dbReference>
<dbReference type="InterPro" id="IPR013655">
    <property type="entry name" value="PAS_fold_3"/>
</dbReference>
<dbReference type="Pfam" id="PF02518">
    <property type="entry name" value="HATPase_c"/>
    <property type="match status" value="1"/>
</dbReference>
<evidence type="ECO:0000256" key="4">
    <source>
        <dbReference type="ARBA" id="ARBA00022679"/>
    </source>
</evidence>
<dbReference type="PRINTS" id="PR00344">
    <property type="entry name" value="BCTRLSENSOR"/>
</dbReference>
<evidence type="ECO:0000256" key="11">
    <source>
        <dbReference type="PROSITE-ProRule" id="PRU00169"/>
    </source>
</evidence>
<evidence type="ECO:0000256" key="8">
    <source>
        <dbReference type="ARBA" id="ARBA00023012"/>
    </source>
</evidence>
<dbReference type="InterPro" id="IPR000700">
    <property type="entry name" value="PAS-assoc_C"/>
</dbReference>
<organism evidence="15 16">
    <name type="scientific">Bermanella marisrubri</name>
    <dbReference type="NCBI Taxonomy" id="207949"/>
    <lineage>
        <taxon>Bacteria</taxon>
        <taxon>Pseudomonadati</taxon>
        <taxon>Pseudomonadota</taxon>
        <taxon>Gammaproteobacteria</taxon>
        <taxon>Oceanospirillales</taxon>
        <taxon>Oceanospirillaceae</taxon>
        <taxon>Bermanella</taxon>
    </lineage>
</organism>
<dbReference type="CDD" id="cd16922">
    <property type="entry name" value="HATPase_EvgS-ArcB-TorS-like"/>
    <property type="match status" value="1"/>
</dbReference>
<dbReference type="SMART" id="SM00387">
    <property type="entry name" value="HATPase_c"/>
    <property type="match status" value="1"/>
</dbReference>